<evidence type="ECO:0000313" key="2">
    <source>
        <dbReference type="Proteomes" id="UP000324194"/>
    </source>
</evidence>
<reference evidence="1 2" key="1">
    <citation type="submission" date="2019-08" db="EMBL/GenBank/DDBJ databases">
        <authorList>
            <person name="Guy L."/>
        </authorList>
    </citation>
    <scope>NUCLEOTIDE SEQUENCE [LARGE SCALE GENOMIC DNA]</scope>
    <source>
        <strain evidence="1 2">SGT-108</strain>
    </source>
</reference>
<dbReference type="KEGG" id="asip:AQUSIP_03340"/>
<dbReference type="OrthoDB" id="9944998at2"/>
<proteinExistence type="predicted"/>
<accession>A0A5E4PEY6</accession>
<sequence length="130" mass="14538">MAMTFYPHLEDAAKGSLEERIDLLMEAAERYKAVILDESAKVAAVDPNKRMVPRDQSAAYNWEEISHVLRAIRELSESNKQDKIKKADLLAKLAEVYEVLRAAKMSKLEAVRLALISESNQLKGGAPQVV</sequence>
<dbReference type="EMBL" id="LR699119">
    <property type="protein sequence ID" value="VVC75058.1"/>
    <property type="molecule type" value="Genomic_DNA"/>
</dbReference>
<dbReference type="Proteomes" id="UP000324194">
    <property type="component" value="Chromosome 1"/>
</dbReference>
<keyword evidence="2" id="KW-1185">Reference proteome</keyword>
<name>A0A5E4PEY6_9COXI</name>
<gene>
    <name evidence="1" type="ORF">AQUSIP_03340</name>
</gene>
<protein>
    <submittedName>
        <fullName evidence="1">Uncharacterized protein</fullName>
    </submittedName>
</protein>
<evidence type="ECO:0000313" key="1">
    <source>
        <dbReference type="EMBL" id="VVC75058.1"/>
    </source>
</evidence>
<organism evidence="1 2">
    <name type="scientific">Aquicella siphonis</name>
    <dbReference type="NCBI Taxonomy" id="254247"/>
    <lineage>
        <taxon>Bacteria</taxon>
        <taxon>Pseudomonadati</taxon>
        <taxon>Pseudomonadota</taxon>
        <taxon>Gammaproteobacteria</taxon>
        <taxon>Legionellales</taxon>
        <taxon>Coxiellaceae</taxon>
        <taxon>Aquicella</taxon>
    </lineage>
</organism>
<dbReference type="RefSeq" id="WP_148338011.1">
    <property type="nucleotide sequence ID" value="NZ_LR699119.1"/>
</dbReference>
<dbReference type="AlphaFoldDB" id="A0A5E4PEY6"/>